<dbReference type="SUPFAM" id="SSF53474">
    <property type="entry name" value="alpha/beta-Hydrolases"/>
    <property type="match status" value="1"/>
</dbReference>
<feature type="domain" description="Serine aminopeptidase S33" evidence="1">
    <location>
        <begin position="91"/>
        <end position="181"/>
    </location>
</feature>
<organism evidence="2 3">
    <name type="scientific">Steroidobacter flavus</name>
    <dbReference type="NCBI Taxonomy" id="1842136"/>
    <lineage>
        <taxon>Bacteria</taxon>
        <taxon>Pseudomonadati</taxon>
        <taxon>Pseudomonadota</taxon>
        <taxon>Gammaproteobacteria</taxon>
        <taxon>Steroidobacterales</taxon>
        <taxon>Steroidobacteraceae</taxon>
        <taxon>Steroidobacter</taxon>
    </lineage>
</organism>
<evidence type="ECO:0000259" key="1">
    <source>
        <dbReference type="Pfam" id="PF12146"/>
    </source>
</evidence>
<evidence type="ECO:0000313" key="2">
    <source>
        <dbReference type="EMBL" id="MFC4311305.1"/>
    </source>
</evidence>
<dbReference type="InterPro" id="IPR022742">
    <property type="entry name" value="Hydrolase_4"/>
</dbReference>
<dbReference type="GO" id="GO:0016787">
    <property type="term" value="F:hydrolase activity"/>
    <property type="evidence" value="ECO:0007669"/>
    <property type="project" value="UniProtKB-KW"/>
</dbReference>
<sequence length="259" mass="28270">MKAVLSFGIFVAVVYVGLCAALFFAQRSFLYYPQPRPRGETSATLPLSVDGAELVISVRPHDGPNAIVYFGGNGEDVTFNLPSFSEAFPNHSLYLMNYRGYGGSSGAPTEAGLSQDALALFDYVHARHPNVIVMGRSLGSGVAIRLASQRPASGLVLITPYSSIAELGARQFPMFPVKWLMRDRYESWRYAPLIEVPTLFVVAEHDEIIPRASTDDLYAHFRAGIATLRVIPGVGHNTVSATPMYAKTLQMALAQNNQQ</sequence>
<gene>
    <name evidence="2" type="ORF">ACFPN2_19560</name>
</gene>
<comment type="caution">
    <text evidence="2">The sequence shown here is derived from an EMBL/GenBank/DDBJ whole genome shotgun (WGS) entry which is preliminary data.</text>
</comment>
<dbReference type="EMBL" id="JBHSDU010000003">
    <property type="protein sequence ID" value="MFC4311305.1"/>
    <property type="molecule type" value="Genomic_DNA"/>
</dbReference>
<reference evidence="3" key="1">
    <citation type="journal article" date="2019" name="Int. J. Syst. Evol. Microbiol.">
        <title>The Global Catalogue of Microorganisms (GCM) 10K type strain sequencing project: providing services to taxonomists for standard genome sequencing and annotation.</title>
        <authorList>
            <consortium name="The Broad Institute Genomics Platform"/>
            <consortium name="The Broad Institute Genome Sequencing Center for Infectious Disease"/>
            <person name="Wu L."/>
            <person name="Ma J."/>
        </authorList>
    </citation>
    <scope>NUCLEOTIDE SEQUENCE [LARGE SCALE GENOMIC DNA]</scope>
    <source>
        <strain evidence="3">CGMCC 1.10759</strain>
    </source>
</reference>
<keyword evidence="2" id="KW-0378">Hydrolase</keyword>
<dbReference type="Proteomes" id="UP001595904">
    <property type="component" value="Unassembled WGS sequence"/>
</dbReference>
<proteinExistence type="predicted"/>
<dbReference type="Pfam" id="PF12146">
    <property type="entry name" value="Hydrolase_4"/>
    <property type="match status" value="1"/>
</dbReference>
<dbReference type="PANTHER" id="PTHR12277">
    <property type="entry name" value="ALPHA/BETA HYDROLASE DOMAIN-CONTAINING PROTEIN"/>
    <property type="match status" value="1"/>
</dbReference>
<dbReference type="InterPro" id="IPR029058">
    <property type="entry name" value="AB_hydrolase_fold"/>
</dbReference>
<name>A0ABV8SW17_9GAMM</name>
<dbReference type="PANTHER" id="PTHR12277:SF81">
    <property type="entry name" value="PROTEIN ABHD13"/>
    <property type="match status" value="1"/>
</dbReference>
<protein>
    <submittedName>
        <fullName evidence="2">Alpha/beta hydrolase</fullName>
    </submittedName>
</protein>
<dbReference type="RefSeq" id="WP_380599526.1">
    <property type="nucleotide sequence ID" value="NZ_JBHSDU010000003.1"/>
</dbReference>
<accession>A0ABV8SW17</accession>
<dbReference type="Gene3D" id="3.40.50.1820">
    <property type="entry name" value="alpha/beta hydrolase"/>
    <property type="match status" value="1"/>
</dbReference>
<evidence type="ECO:0000313" key="3">
    <source>
        <dbReference type="Proteomes" id="UP001595904"/>
    </source>
</evidence>
<keyword evidence="3" id="KW-1185">Reference proteome</keyword>